<evidence type="ECO:0000256" key="10">
    <source>
        <dbReference type="SAM" id="MobiDB-lite"/>
    </source>
</evidence>
<organism evidence="11 12">
    <name type="scientific">Ornithinimicrobium kibberense</name>
    <dbReference type="NCBI Taxonomy" id="282060"/>
    <lineage>
        <taxon>Bacteria</taxon>
        <taxon>Bacillati</taxon>
        <taxon>Actinomycetota</taxon>
        <taxon>Actinomycetes</taxon>
        <taxon>Micrococcales</taxon>
        <taxon>Ornithinimicrobiaceae</taxon>
        <taxon>Ornithinimicrobium</taxon>
    </lineage>
</organism>
<evidence type="ECO:0000256" key="2">
    <source>
        <dbReference type="ARBA" id="ARBA00022448"/>
    </source>
</evidence>
<dbReference type="Proteomes" id="UP001589613">
    <property type="component" value="Unassembled WGS sequence"/>
</dbReference>
<gene>
    <name evidence="9" type="primary">tatA</name>
    <name evidence="11" type="ORF">ACFFN0_11570</name>
</gene>
<dbReference type="PANTHER" id="PTHR42982:SF8">
    <property type="entry name" value="SEC-INDEPENDENT PROTEIN TRANSLOCASE PROTEIN TATA"/>
    <property type="match status" value="1"/>
</dbReference>
<dbReference type="RefSeq" id="WP_075957535.1">
    <property type="nucleotide sequence ID" value="NZ_JBHMAX010000021.1"/>
</dbReference>
<keyword evidence="3 9" id="KW-1003">Cell membrane</keyword>
<name>A0ABV5V4D2_9MICO</name>
<dbReference type="PANTHER" id="PTHR42982">
    <property type="entry name" value="SEC-INDEPENDENT PROTEIN TRANSLOCASE PROTEIN TATA"/>
    <property type="match status" value="1"/>
</dbReference>
<feature type="compositionally biased region" description="Basic and acidic residues" evidence="10">
    <location>
        <begin position="75"/>
        <end position="112"/>
    </location>
</feature>
<evidence type="ECO:0000256" key="3">
    <source>
        <dbReference type="ARBA" id="ARBA00022475"/>
    </source>
</evidence>
<keyword evidence="6 9" id="KW-1133">Transmembrane helix</keyword>
<keyword evidence="5 9" id="KW-0653">Protein transport</keyword>
<comment type="subcellular location">
    <subcellularLocation>
        <location evidence="1 9">Cell membrane</location>
        <topology evidence="1 9">Single-pass membrane protein</topology>
    </subcellularLocation>
</comment>
<feature type="transmembrane region" description="Helical" evidence="9">
    <location>
        <begin position="6"/>
        <end position="24"/>
    </location>
</feature>
<keyword evidence="2 9" id="KW-0813">Transport</keyword>
<keyword evidence="4 9" id="KW-0812">Transmembrane</keyword>
<comment type="function">
    <text evidence="9">Part of the twin-arginine translocation (Tat) system that transports large folded proteins containing a characteristic twin-arginine motif in their signal peptide across membranes. TatA could form the protein-conducting channel of the Tat system.</text>
</comment>
<keyword evidence="7 9" id="KW-0811">Translocation</keyword>
<sequence length="112" mass="12770">MRIQIWHIVVLVIAFVLLFGWKNLPNVSRSLGESMRVFKSEVDQMKDENEARKGRGQDTALPGGDDADRPAAGTSRDEPVDDRYRDTAREEYRQAREAEPDVDGRDGRDPRV</sequence>
<feature type="compositionally biased region" description="Basic and acidic residues" evidence="10">
    <location>
        <begin position="42"/>
        <end position="56"/>
    </location>
</feature>
<accession>A0ABV5V4D2</accession>
<feature type="region of interest" description="Disordered" evidence="10">
    <location>
        <begin position="42"/>
        <end position="112"/>
    </location>
</feature>
<comment type="subunit">
    <text evidence="9">The Tat system comprises two distinct complexes: a TatABC complex, containing multiple copies of TatA, TatB and TatC subunits, and a separate TatA complex, containing only TatA subunits. Substrates initially bind to the TatABC complex, which probably triggers association of the separate TatA complex to form the active translocon.</text>
</comment>
<evidence type="ECO:0000313" key="11">
    <source>
        <dbReference type="EMBL" id="MFB9732679.1"/>
    </source>
</evidence>
<comment type="similarity">
    <text evidence="9">Belongs to the TatA/E family.</text>
</comment>
<dbReference type="HAMAP" id="MF_00236">
    <property type="entry name" value="TatA_E"/>
    <property type="match status" value="1"/>
</dbReference>
<keyword evidence="8 9" id="KW-0472">Membrane</keyword>
<dbReference type="Pfam" id="PF02416">
    <property type="entry name" value="TatA_B_E"/>
    <property type="match status" value="1"/>
</dbReference>
<reference evidence="11 12" key="1">
    <citation type="submission" date="2024-09" db="EMBL/GenBank/DDBJ databases">
        <authorList>
            <person name="Sun Q."/>
            <person name="Mori K."/>
        </authorList>
    </citation>
    <scope>NUCLEOTIDE SEQUENCE [LARGE SCALE GENOMIC DNA]</scope>
    <source>
        <strain evidence="11 12">JCM 12763</strain>
    </source>
</reference>
<dbReference type="InterPro" id="IPR006312">
    <property type="entry name" value="TatA/E"/>
</dbReference>
<protein>
    <recommendedName>
        <fullName evidence="9">Sec-independent protein translocase protein TatA</fullName>
    </recommendedName>
</protein>
<proteinExistence type="inferred from homology"/>
<evidence type="ECO:0000256" key="7">
    <source>
        <dbReference type="ARBA" id="ARBA00023010"/>
    </source>
</evidence>
<evidence type="ECO:0000256" key="8">
    <source>
        <dbReference type="ARBA" id="ARBA00023136"/>
    </source>
</evidence>
<evidence type="ECO:0000256" key="1">
    <source>
        <dbReference type="ARBA" id="ARBA00004162"/>
    </source>
</evidence>
<dbReference type="Gene3D" id="1.20.5.3310">
    <property type="match status" value="1"/>
</dbReference>
<dbReference type="InterPro" id="IPR003369">
    <property type="entry name" value="TatA/B/E"/>
</dbReference>
<evidence type="ECO:0000256" key="6">
    <source>
        <dbReference type="ARBA" id="ARBA00022989"/>
    </source>
</evidence>
<evidence type="ECO:0000256" key="9">
    <source>
        <dbReference type="HAMAP-Rule" id="MF_00236"/>
    </source>
</evidence>
<dbReference type="EMBL" id="JBHMAX010000021">
    <property type="protein sequence ID" value="MFB9732679.1"/>
    <property type="molecule type" value="Genomic_DNA"/>
</dbReference>
<comment type="caution">
    <text evidence="11">The sequence shown here is derived from an EMBL/GenBank/DDBJ whole genome shotgun (WGS) entry which is preliminary data.</text>
</comment>
<evidence type="ECO:0000313" key="12">
    <source>
        <dbReference type="Proteomes" id="UP001589613"/>
    </source>
</evidence>
<evidence type="ECO:0000256" key="5">
    <source>
        <dbReference type="ARBA" id="ARBA00022927"/>
    </source>
</evidence>
<evidence type="ECO:0000256" key="4">
    <source>
        <dbReference type="ARBA" id="ARBA00022692"/>
    </source>
</evidence>
<keyword evidence="12" id="KW-1185">Reference proteome</keyword>